<feature type="transmembrane region" description="Helical" evidence="1">
    <location>
        <begin position="339"/>
        <end position="357"/>
    </location>
</feature>
<feature type="transmembrane region" description="Helical" evidence="1">
    <location>
        <begin position="68"/>
        <end position="87"/>
    </location>
</feature>
<evidence type="ECO:0000313" key="2">
    <source>
        <dbReference type="EMBL" id="GLX66413.1"/>
    </source>
</evidence>
<comment type="caution">
    <text evidence="2">The sequence shown here is derived from an EMBL/GenBank/DDBJ whole genome shotgun (WGS) entry which is preliminary data.</text>
</comment>
<feature type="transmembrane region" description="Helical" evidence="1">
    <location>
        <begin position="93"/>
        <end position="111"/>
    </location>
</feature>
<dbReference type="Pfam" id="PF05145">
    <property type="entry name" value="AbrB"/>
    <property type="match status" value="1"/>
</dbReference>
<dbReference type="RefSeq" id="WP_284237111.1">
    <property type="nucleotide sequence ID" value="NZ_BSSQ01000003.1"/>
</dbReference>
<dbReference type="EMBL" id="BSSQ01000003">
    <property type="protein sequence ID" value="GLX66413.1"/>
    <property type="molecule type" value="Genomic_DNA"/>
</dbReference>
<dbReference type="PANTHER" id="PTHR38457">
    <property type="entry name" value="REGULATOR ABRB-RELATED"/>
    <property type="match status" value="1"/>
</dbReference>
<keyword evidence="1" id="KW-0472">Membrane</keyword>
<keyword evidence="1" id="KW-1133">Transmembrane helix</keyword>
<dbReference type="InterPro" id="IPR017516">
    <property type="entry name" value="AbrB_dup"/>
</dbReference>
<keyword evidence="3" id="KW-1185">Reference proteome</keyword>
<evidence type="ECO:0000256" key="1">
    <source>
        <dbReference type="SAM" id="Phobius"/>
    </source>
</evidence>
<dbReference type="InterPro" id="IPR007820">
    <property type="entry name" value="AbrB_fam"/>
</dbReference>
<name>A0ABQ6G829_9BACL</name>
<dbReference type="Proteomes" id="UP001157114">
    <property type="component" value="Unassembled WGS sequence"/>
</dbReference>
<dbReference type="PIRSF" id="PIRSF038991">
    <property type="entry name" value="Protein_AbrB"/>
    <property type="match status" value="1"/>
</dbReference>
<feature type="transmembrane region" description="Helical" evidence="1">
    <location>
        <begin position="12"/>
        <end position="31"/>
    </location>
</feature>
<protein>
    <submittedName>
        <fullName evidence="2">Protein AbrB</fullName>
    </submittedName>
</protein>
<sequence length="371" mass="39466">MGSKTLTTTNGFKFLITLITAVGGGMLFNLLNTPIPWLLGPMIAVLIGTNIWKGAYRWPSQIRNSGMIIVGYTIGLSMTGTALKAMGHQLPSMFLMTLVLLLFCAGIAYLVSKLSDTDFKTALLGSIPGGLSQVLALAEETEGVNLTVVTVTQVIRLMIIVIGIPLLVFSPVFGQVHDSVAAAVALTTQHADWAGLFPSMFIFAPVCAVCAIVGNRINFPTAFLLGPAIATAILQGIGLHGPSLPSGLISAAQLMIGTYVGLLLKPSRLERKVRTFAFAIGSGLVLMIIAWGLCELLTLLHPVSRSTALLSLAPGGMDQMGILAHEINADLSMVSGYQLFRTFFIFFAVPPLLRLLFKIKLKGTGAEQPQQ</sequence>
<feature type="transmembrane region" description="Helical" evidence="1">
    <location>
        <begin position="154"/>
        <end position="173"/>
    </location>
</feature>
<keyword evidence="1" id="KW-0812">Transmembrane</keyword>
<feature type="transmembrane region" description="Helical" evidence="1">
    <location>
        <begin position="276"/>
        <end position="300"/>
    </location>
</feature>
<gene>
    <name evidence="2" type="primary">abrB_2</name>
    <name evidence="2" type="ORF">MU1_07570</name>
</gene>
<reference evidence="2 3" key="1">
    <citation type="submission" date="2023-03" db="EMBL/GenBank/DDBJ databases">
        <title>Draft genome sequence of the bacteria which degrade cell wall of Tricholomamatutake.</title>
        <authorList>
            <person name="Konishi Y."/>
            <person name="Fukuta Y."/>
            <person name="Shirasaka N."/>
        </authorList>
    </citation>
    <scope>NUCLEOTIDE SEQUENCE [LARGE SCALE GENOMIC DNA]</scope>
    <source>
        <strain evidence="3">mu1</strain>
    </source>
</reference>
<dbReference type="PANTHER" id="PTHR38457:SF1">
    <property type="entry name" value="REGULATOR ABRB-RELATED"/>
    <property type="match status" value="1"/>
</dbReference>
<proteinExistence type="predicted"/>
<feature type="transmembrane region" description="Helical" evidence="1">
    <location>
        <begin position="244"/>
        <end position="264"/>
    </location>
</feature>
<organism evidence="2 3">
    <name type="scientific">Paenibacillus glycanilyticus</name>
    <dbReference type="NCBI Taxonomy" id="126569"/>
    <lineage>
        <taxon>Bacteria</taxon>
        <taxon>Bacillati</taxon>
        <taxon>Bacillota</taxon>
        <taxon>Bacilli</taxon>
        <taxon>Bacillales</taxon>
        <taxon>Paenibacillaceae</taxon>
        <taxon>Paenibacillus</taxon>
    </lineage>
</organism>
<accession>A0ABQ6G829</accession>
<feature type="transmembrane region" description="Helical" evidence="1">
    <location>
        <begin position="37"/>
        <end position="56"/>
    </location>
</feature>
<feature type="transmembrane region" description="Helical" evidence="1">
    <location>
        <begin position="221"/>
        <end position="238"/>
    </location>
</feature>
<dbReference type="NCBIfam" id="TIGR03082">
    <property type="entry name" value="Gneg_AbrB_dup"/>
    <property type="match status" value="2"/>
</dbReference>
<feature type="transmembrane region" description="Helical" evidence="1">
    <location>
        <begin position="193"/>
        <end position="214"/>
    </location>
</feature>
<evidence type="ECO:0000313" key="3">
    <source>
        <dbReference type="Proteomes" id="UP001157114"/>
    </source>
</evidence>